<organism evidence="9 10">
    <name type="scientific">Lachnellula willkommii</name>
    <dbReference type="NCBI Taxonomy" id="215461"/>
    <lineage>
        <taxon>Eukaryota</taxon>
        <taxon>Fungi</taxon>
        <taxon>Dikarya</taxon>
        <taxon>Ascomycota</taxon>
        <taxon>Pezizomycotina</taxon>
        <taxon>Leotiomycetes</taxon>
        <taxon>Helotiales</taxon>
        <taxon>Lachnaceae</taxon>
        <taxon>Lachnellula</taxon>
    </lineage>
</organism>
<keyword evidence="6" id="KW-0539">Nucleus</keyword>
<dbReference type="InterPro" id="IPR051430">
    <property type="entry name" value="Fungal_TF_Env_Response"/>
</dbReference>
<name>A0A559M0R7_9HELO</name>
<evidence type="ECO:0000313" key="10">
    <source>
        <dbReference type="Proteomes" id="UP000315522"/>
    </source>
</evidence>
<feature type="domain" description="Xylanolytic transcriptional activator regulatory" evidence="8">
    <location>
        <begin position="301"/>
        <end position="375"/>
    </location>
</feature>
<dbReference type="SUPFAM" id="SSF51905">
    <property type="entry name" value="FAD/NAD(P)-binding domain"/>
    <property type="match status" value="1"/>
</dbReference>
<dbReference type="SMART" id="SM00906">
    <property type="entry name" value="Fungal_trans"/>
    <property type="match status" value="1"/>
</dbReference>
<proteinExistence type="predicted"/>
<dbReference type="AlphaFoldDB" id="A0A559M0R7"/>
<keyword evidence="3" id="KW-0805">Transcription regulation</keyword>
<dbReference type="GO" id="GO:0006351">
    <property type="term" value="P:DNA-templated transcription"/>
    <property type="evidence" value="ECO:0007669"/>
    <property type="project" value="InterPro"/>
</dbReference>
<dbReference type="Proteomes" id="UP000315522">
    <property type="component" value="Unassembled WGS sequence"/>
</dbReference>
<evidence type="ECO:0000256" key="7">
    <source>
        <dbReference type="SAM" id="MobiDB-lite"/>
    </source>
</evidence>
<keyword evidence="2" id="KW-0862">Zinc</keyword>
<dbReference type="PANTHER" id="PTHR31944">
    <property type="entry name" value="HEME-RESPONSIVE ZINC FINGER TRANSCRIPTION FACTOR HAP1"/>
    <property type="match status" value="1"/>
</dbReference>
<evidence type="ECO:0000256" key="2">
    <source>
        <dbReference type="ARBA" id="ARBA00022833"/>
    </source>
</evidence>
<dbReference type="GO" id="GO:0001228">
    <property type="term" value="F:DNA-binding transcription activator activity, RNA polymerase II-specific"/>
    <property type="evidence" value="ECO:0007669"/>
    <property type="project" value="TreeGrafter"/>
</dbReference>
<sequence>GNDTRHPSRARALEEEHNHGPLATPSPTDVGTLGGNDIRHPSRARAEDPEPDLRDLLQRVQRLEASSTSFPNGGTSETGPDLVARQSKLQDAQISVNKTRVIRWSHGLDASQSEFATIIACCMACTQPSGSGDGVSSLNTENETLVVQISNLLQKCKSVARSLKIGRPSKSLTGPGFGLDTPSRELADTLAMLYFKSFESTHRILHVPTFWTEYQRYWDHPENASMGLRLKVLLVLGIGSSLYKPKDTDTGLRNMVHQWIYAAQMWLPGPLEKDRLDIHGLQIHCLAILAREIFSIGGDLVWMSMGSLVHRAMQIGLHRDPQYLPPMSVMQAEIRRRLWATILEMLVQSSLDSAMPPRMSVDEFDTAAPSNINDNEIDDSTTVLRPHPRSTYTTASIQLLLLDSIPTRLRILQLLNGLKPEISYLDVLALSSEITTAHRASSNFMKENKQPYITPFHRNLLDYLIRRFLIPLHLPFASKARTIPLFHQSLKTSLEAAIAIMTPEPDDDFSVLMAMGGGLFKEGLRSANTVISLELLAHVESQRLDGTLQRNSQYRELLKQHMRGMISLSVERIRQGETNVKSHMFLSMVVAQAEAVETGAECRLGIAKAARDSLEFCHGLLVTRAGAGGLLAADDVRLTPISYHGAQDGSGKDFDFEFFLADAGFSCTTNIKILISGAGIAGTSLAFWLSKLGHNIAVIGRFLSLRATGFQIDLRGRGIEVLKRMGLEAAFRYKAAPEEGLQIVDETKKRIVYGAGKERARYVFGVSIEGLEETDPGVEVKFSDGGSESFDLVVGADGSGSQTRMMFGSGATDAFYPLGGGKLYVAYFTALRSIREAEQYIATMYMAPAKRGMMIRRHNPHEIQVLLGGTIDLVRLKNAWRGNTKEEKDTFAKFLHGAGWQTEEIVRSMRNADDFYCARLGLVKLDS</sequence>
<dbReference type="GO" id="GO:0008270">
    <property type="term" value="F:zinc ion binding"/>
    <property type="evidence" value="ECO:0007669"/>
    <property type="project" value="InterPro"/>
</dbReference>
<dbReference type="EMBL" id="QGML01003396">
    <property type="protein sequence ID" value="TVY86543.1"/>
    <property type="molecule type" value="Genomic_DNA"/>
</dbReference>
<keyword evidence="5" id="KW-0804">Transcription</keyword>
<evidence type="ECO:0000256" key="3">
    <source>
        <dbReference type="ARBA" id="ARBA00023015"/>
    </source>
</evidence>
<feature type="compositionally biased region" description="Basic and acidic residues" evidence="7">
    <location>
        <begin position="1"/>
        <end position="19"/>
    </location>
</feature>
<dbReference type="Gene3D" id="3.50.50.60">
    <property type="entry name" value="FAD/NAD(P)-binding domain"/>
    <property type="match status" value="1"/>
</dbReference>
<dbReference type="Pfam" id="PF04082">
    <property type="entry name" value="Fungal_trans"/>
    <property type="match status" value="1"/>
</dbReference>
<feature type="compositionally biased region" description="Basic and acidic residues" evidence="7">
    <location>
        <begin position="37"/>
        <end position="52"/>
    </location>
</feature>
<dbReference type="CDD" id="cd12148">
    <property type="entry name" value="fungal_TF_MHR"/>
    <property type="match status" value="1"/>
</dbReference>
<keyword evidence="1" id="KW-0479">Metal-binding</keyword>
<comment type="caution">
    <text evidence="9">The sequence shown here is derived from an EMBL/GenBank/DDBJ whole genome shotgun (WGS) entry which is preliminary data.</text>
</comment>
<reference evidence="9 10" key="1">
    <citation type="submission" date="2018-05" db="EMBL/GenBank/DDBJ databases">
        <title>Genome sequencing and assembly of the regulated plant pathogen Lachnellula willkommii and related sister species for the development of diagnostic species identification markers.</title>
        <authorList>
            <person name="Giroux E."/>
            <person name="Bilodeau G."/>
        </authorList>
    </citation>
    <scope>NUCLEOTIDE SEQUENCE [LARGE SCALE GENOMIC DNA]</scope>
    <source>
        <strain evidence="9 10">CBS 172.35</strain>
    </source>
</reference>
<protein>
    <submittedName>
        <fullName evidence="9">Transcription factor</fullName>
    </submittedName>
</protein>
<gene>
    <name evidence="9" type="primary">lepB_2</name>
    <name evidence="9" type="ORF">LAWI1_G007894</name>
</gene>
<keyword evidence="10" id="KW-1185">Reference proteome</keyword>
<feature type="region of interest" description="Disordered" evidence="7">
    <location>
        <begin position="1"/>
        <end position="52"/>
    </location>
</feature>
<evidence type="ECO:0000313" key="9">
    <source>
        <dbReference type="EMBL" id="TVY86543.1"/>
    </source>
</evidence>
<evidence type="ECO:0000256" key="1">
    <source>
        <dbReference type="ARBA" id="ARBA00022723"/>
    </source>
</evidence>
<evidence type="ECO:0000256" key="6">
    <source>
        <dbReference type="ARBA" id="ARBA00023242"/>
    </source>
</evidence>
<keyword evidence="4" id="KW-0238">DNA-binding</keyword>
<accession>A0A559M0R7</accession>
<dbReference type="InterPro" id="IPR007219">
    <property type="entry name" value="XnlR_reg_dom"/>
</dbReference>
<feature type="non-terminal residue" evidence="9">
    <location>
        <position position="1"/>
    </location>
</feature>
<dbReference type="InterPro" id="IPR036188">
    <property type="entry name" value="FAD/NAD-bd_sf"/>
</dbReference>
<dbReference type="GO" id="GO:0005634">
    <property type="term" value="C:nucleus"/>
    <property type="evidence" value="ECO:0007669"/>
    <property type="project" value="TreeGrafter"/>
</dbReference>
<dbReference type="GO" id="GO:0000978">
    <property type="term" value="F:RNA polymerase II cis-regulatory region sequence-specific DNA binding"/>
    <property type="evidence" value="ECO:0007669"/>
    <property type="project" value="TreeGrafter"/>
</dbReference>
<evidence type="ECO:0000259" key="8">
    <source>
        <dbReference type="SMART" id="SM00906"/>
    </source>
</evidence>
<dbReference type="PANTHER" id="PTHR31944:SF129">
    <property type="entry name" value="ASPYRIDONES CLUSTER REGULATOR APDR-RELATED"/>
    <property type="match status" value="1"/>
</dbReference>
<evidence type="ECO:0000256" key="5">
    <source>
        <dbReference type="ARBA" id="ARBA00023163"/>
    </source>
</evidence>
<evidence type="ECO:0000256" key="4">
    <source>
        <dbReference type="ARBA" id="ARBA00023125"/>
    </source>
</evidence>